<proteinExistence type="predicted"/>
<name>A0A0D3KK62_EMIH1</name>
<evidence type="ECO:0000313" key="2">
    <source>
        <dbReference type="Proteomes" id="UP000013827"/>
    </source>
</evidence>
<dbReference type="AlphaFoldDB" id="A0A0D3KK62"/>
<dbReference type="InterPro" id="IPR029063">
    <property type="entry name" value="SAM-dependent_MTases_sf"/>
</dbReference>
<accession>A0A0D3KK62</accession>
<organism evidence="1 2">
    <name type="scientific">Emiliania huxleyi (strain CCMP1516)</name>
    <dbReference type="NCBI Taxonomy" id="280463"/>
    <lineage>
        <taxon>Eukaryota</taxon>
        <taxon>Haptista</taxon>
        <taxon>Haptophyta</taxon>
        <taxon>Prymnesiophyceae</taxon>
        <taxon>Isochrysidales</taxon>
        <taxon>Noelaerhabdaceae</taxon>
        <taxon>Emiliania</taxon>
    </lineage>
</organism>
<evidence type="ECO:0008006" key="3">
    <source>
        <dbReference type="Google" id="ProtNLM"/>
    </source>
</evidence>
<protein>
    <recommendedName>
        <fullName evidence="3">Class I SAM-dependent methyltransferase</fullName>
    </recommendedName>
</protein>
<dbReference type="Pfam" id="PF13578">
    <property type="entry name" value="Methyltransf_24"/>
    <property type="match status" value="1"/>
</dbReference>
<dbReference type="HOGENOM" id="CLU_753223_0_0_1"/>
<dbReference type="Proteomes" id="UP000013827">
    <property type="component" value="Unassembled WGS sequence"/>
</dbReference>
<dbReference type="RefSeq" id="XP_005788576.1">
    <property type="nucleotide sequence ID" value="XM_005788519.1"/>
</dbReference>
<sequence>MPPAAIRGAAACTLHHDRTHGRCVAGVTFGCEPGRSDAALRQPPRVWVAGGCRGYFNATGSREPPFRCPFRKTTGGGRVYCGPNDEATLALATSPPHATGGLCRTLRPKAVYDGSPYSSVPENLTSIPHEKEALAAVLAAVQSWFARLDSLMVTLAPNYTFAAGYIRPLQLRRMIALAQTAGSGATYCEIGLNGGHSAAAMLVANPRLAFDLLALPYSRAAVDTLRRAFGHRFVVHEGDSTRQVPAWRARLAAAAGGDVAAARVCDVVFVDGDHRWRGAMQDIEHTSAVAAPGAALVVDDIAVGPGRALSATTRRNLTRVDELYGPFSAGSSHNPCRGALAPRGVQQQCNRWGFAVGRFQQESSGVLR</sequence>
<reference evidence="2" key="1">
    <citation type="journal article" date="2013" name="Nature">
        <title>Pan genome of the phytoplankton Emiliania underpins its global distribution.</title>
        <authorList>
            <person name="Read B.A."/>
            <person name="Kegel J."/>
            <person name="Klute M.J."/>
            <person name="Kuo A."/>
            <person name="Lefebvre S.C."/>
            <person name="Maumus F."/>
            <person name="Mayer C."/>
            <person name="Miller J."/>
            <person name="Monier A."/>
            <person name="Salamov A."/>
            <person name="Young J."/>
            <person name="Aguilar M."/>
            <person name="Claverie J.M."/>
            <person name="Frickenhaus S."/>
            <person name="Gonzalez K."/>
            <person name="Herman E.K."/>
            <person name="Lin Y.C."/>
            <person name="Napier J."/>
            <person name="Ogata H."/>
            <person name="Sarno A.F."/>
            <person name="Shmutz J."/>
            <person name="Schroeder D."/>
            <person name="de Vargas C."/>
            <person name="Verret F."/>
            <person name="von Dassow P."/>
            <person name="Valentin K."/>
            <person name="Van de Peer Y."/>
            <person name="Wheeler G."/>
            <person name="Dacks J.B."/>
            <person name="Delwiche C.F."/>
            <person name="Dyhrman S.T."/>
            <person name="Glockner G."/>
            <person name="John U."/>
            <person name="Richards T."/>
            <person name="Worden A.Z."/>
            <person name="Zhang X."/>
            <person name="Grigoriev I.V."/>
            <person name="Allen A.E."/>
            <person name="Bidle K."/>
            <person name="Borodovsky M."/>
            <person name="Bowler C."/>
            <person name="Brownlee C."/>
            <person name="Cock J.M."/>
            <person name="Elias M."/>
            <person name="Gladyshev V.N."/>
            <person name="Groth M."/>
            <person name="Guda C."/>
            <person name="Hadaegh A."/>
            <person name="Iglesias-Rodriguez M.D."/>
            <person name="Jenkins J."/>
            <person name="Jones B.M."/>
            <person name="Lawson T."/>
            <person name="Leese F."/>
            <person name="Lindquist E."/>
            <person name="Lobanov A."/>
            <person name="Lomsadze A."/>
            <person name="Malik S.B."/>
            <person name="Marsh M.E."/>
            <person name="Mackinder L."/>
            <person name="Mock T."/>
            <person name="Mueller-Roeber B."/>
            <person name="Pagarete A."/>
            <person name="Parker M."/>
            <person name="Probert I."/>
            <person name="Quesneville H."/>
            <person name="Raines C."/>
            <person name="Rensing S.A."/>
            <person name="Riano-Pachon D.M."/>
            <person name="Richier S."/>
            <person name="Rokitta S."/>
            <person name="Shiraiwa Y."/>
            <person name="Soanes D.M."/>
            <person name="van der Giezen M."/>
            <person name="Wahlund T.M."/>
            <person name="Williams B."/>
            <person name="Wilson W."/>
            <person name="Wolfe G."/>
            <person name="Wurch L.L."/>
        </authorList>
    </citation>
    <scope>NUCLEOTIDE SEQUENCE</scope>
</reference>
<dbReference type="Gene3D" id="3.40.50.150">
    <property type="entry name" value="Vaccinia Virus protein VP39"/>
    <property type="match status" value="1"/>
</dbReference>
<keyword evidence="2" id="KW-1185">Reference proteome</keyword>
<evidence type="ECO:0000313" key="1">
    <source>
        <dbReference type="EnsemblProtists" id="EOD36147"/>
    </source>
</evidence>
<dbReference type="SUPFAM" id="SSF53335">
    <property type="entry name" value="S-adenosyl-L-methionine-dependent methyltransferases"/>
    <property type="match status" value="1"/>
</dbReference>
<dbReference type="KEGG" id="ehx:EMIHUDRAFT_226720"/>
<dbReference type="EnsemblProtists" id="EOD36147">
    <property type="protein sequence ID" value="EOD36147"/>
    <property type="gene ID" value="EMIHUDRAFT_226720"/>
</dbReference>
<reference evidence="1" key="2">
    <citation type="submission" date="2024-10" db="UniProtKB">
        <authorList>
            <consortium name="EnsemblProtists"/>
        </authorList>
    </citation>
    <scope>IDENTIFICATION</scope>
</reference>
<dbReference type="GeneID" id="17281418"/>
<dbReference type="PaxDb" id="2903-EOD36147"/>